<evidence type="ECO:0000313" key="1">
    <source>
        <dbReference type="EMBL" id="AVQ00310.1"/>
    </source>
</evidence>
<gene>
    <name evidence="1" type="ORF">C7S18_23725</name>
</gene>
<dbReference type="PANTHER" id="PTHR34301:SF8">
    <property type="entry name" value="ATPASE DOMAIN-CONTAINING PROTEIN"/>
    <property type="match status" value="1"/>
</dbReference>
<dbReference type="KEGG" id="xba:C7S18_23725"/>
<dbReference type="EMBL" id="CP027861">
    <property type="protein sequence ID" value="AVQ00310.1"/>
    <property type="molecule type" value="Genomic_DNA"/>
</dbReference>
<protein>
    <submittedName>
        <fullName evidence="1">ATPase</fullName>
    </submittedName>
</protein>
<dbReference type="PANTHER" id="PTHR34301">
    <property type="entry name" value="DNA-BINDING PROTEIN-RELATED"/>
    <property type="match status" value="1"/>
</dbReference>
<accession>A0A2P1PZP0</accession>
<dbReference type="Gene3D" id="3.40.50.300">
    <property type="entry name" value="P-loop containing nucleotide triphosphate hydrolases"/>
    <property type="match status" value="1"/>
</dbReference>
<dbReference type="InterPro" id="IPR027417">
    <property type="entry name" value="P-loop_NTPase"/>
</dbReference>
<organism evidence="1 2">
    <name type="scientific">Ahniella affigens</name>
    <dbReference type="NCBI Taxonomy" id="2021234"/>
    <lineage>
        <taxon>Bacteria</taxon>
        <taxon>Pseudomonadati</taxon>
        <taxon>Pseudomonadota</taxon>
        <taxon>Gammaproteobacteria</taxon>
        <taxon>Lysobacterales</taxon>
        <taxon>Rhodanobacteraceae</taxon>
        <taxon>Ahniella</taxon>
    </lineage>
</organism>
<evidence type="ECO:0000313" key="2">
    <source>
        <dbReference type="Proteomes" id="UP000241074"/>
    </source>
</evidence>
<dbReference type="AlphaFoldDB" id="A0A2P1PZP0"/>
<name>A0A2P1PZP0_9GAMM</name>
<keyword evidence="1" id="KW-0614">Plasmid</keyword>
<dbReference type="SUPFAM" id="SSF52540">
    <property type="entry name" value="P-loop containing nucleoside triphosphate hydrolases"/>
    <property type="match status" value="1"/>
</dbReference>
<keyword evidence="2" id="KW-1185">Reference proteome</keyword>
<reference evidence="1 2" key="2">
    <citation type="submission" date="2018-03" db="EMBL/GenBank/DDBJ databases">
        <authorList>
            <person name="Keele B.F."/>
        </authorList>
    </citation>
    <scope>NUCLEOTIDE SEQUENCE [LARGE SCALE GENOMIC DNA]</scope>
    <source>
        <strain evidence="1 2">D13</strain>
        <plasmid evidence="2">Plasmid unnamed</plasmid>
    </source>
</reference>
<dbReference type="Proteomes" id="UP000241074">
    <property type="component" value="Plasmid unnamed"/>
</dbReference>
<sequence length="382" mass="41702">MMSERAYFPRRELAESIAKQLLSPSLLGGAAPGLFLAAPRRKGKSTFLRRDLSPALEQEGTLVLYVDLWANLDTSPAELIAGVIARALAKHQSTLAKLANASGISKVKIQNVEFTIDRIGKTAGATLSDALQELHSLARKPIVFIIDEAQHVVTADKNMTVMAALKAARDALNSTGDNLYLVMSGSDRDKLLRLVHGTGAPFFGATIHTLPDLGKDYVAYAAGAVVRVHPALEIDNARLAAIFDRYEHRPEFFEQDIGAAISPLAGSPEGFIERLERLATERELVRDAVYAATFDDLSSLQKAIVAELAVPRAGAPRLFTKEALARYSQATKKKIQAGQARSAVEQLRDRDPPLIWKSDRGDYAFEDTGFSRWFQTTFGNSP</sequence>
<proteinExistence type="predicted"/>
<reference evidence="1 2" key="1">
    <citation type="submission" date="2018-03" db="EMBL/GenBank/DDBJ databases">
        <title>Ahniella affigens gen. nov., sp. nov., a gammaproteobacterium isolated from sandy soil near a stream.</title>
        <authorList>
            <person name="Ko Y."/>
            <person name="Kim J.-H."/>
        </authorList>
    </citation>
    <scope>NUCLEOTIDE SEQUENCE [LARGE SCALE GENOMIC DNA]</scope>
    <source>
        <strain evidence="1 2">D13</strain>
        <plasmid evidence="2">Plasmid unnamed</plasmid>
    </source>
</reference>
<geneLocation type="plasmid" evidence="1">
    <name>unnamed</name>
</geneLocation>